<dbReference type="EMBL" id="JARKIE010000059">
    <property type="protein sequence ID" value="KAJ7691368.1"/>
    <property type="molecule type" value="Genomic_DNA"/>
</dbReference>
<organism evidence="1 2">
    <name type="scientific">Mycena rosella</name>
    <name type="common">Pink bonnet</name>
    <name type="synonym">Agaricus rosellus</name>
    <dbReference type="NCBI Taxonomy" id="1033263"/>
    <lineage>
        <taxon>Eukaryota</taxon>
        <taxon>Fungi</taxon>
        <taxon>Dikarya</taxon>
        <taxon>Basidiomycota</taxon>
        <taxon>Agaricomycotina</taxon>
        <taxon>Agaricomycetes</taxon>
        <taxon>Agaricomycetidae</taxon>
        <taxon>Agaricales</taxon>
        <taxon>Marasmiineae</taxon>
        <taxon>Mycenaceae</taxon>
        <taxon>Mycena</taxon>
    </lineage>
</organism>
<dbReference type="Proteomes" id="UP001221757">
    <property type="component" value="Unassembled WGS sequence"/>
</dbReference>
<sequence length="318" mass="34797">MDESRWGSAYQKNGLLPAPARAHGKDLTIRVVISLPFWLPYILWSNATHRTAFRKSGSERGDELKRHVPYIMKVKLQWDQHARRISKHLEGVTSIARLVNEVLAVFVRDGCDDTEDNVAFHRDLPAGNSGMRGVIRNSWAPAAISRRQKHAQGEKCPSSGPSKKELGTVLSKGLPLFPHNIALRLPLETLSNLKDISCLQRGGGIKLHLDAVRDSSGVTLTIATSGQSSGSLEDDGSDAVLRSVPQSTEVRSMPDFATDSRSALTSEPLPASQRLQNHIFGSMDLFGPTNFDDTLLDYIIPTRIPVYMSPSSIAPVGG</sequence>
<name>A0AAD7DHG5_MYCRO</name>
<comment type="caution">
    <text evidence="1">The sequence shown here is derived from an EMBL/GenBank/DDBJ whole genome shotgun (WGS) entry which is preliminary data.</text>
</comment>
<protein>
    <submittedName>
        <fullName evidence="1">Uncharacterized protein</fullName>
    </submittedName>
</protein>
<accession>A0AAD7DHG5</accession>
<evidence type="ECO:0000313" key="1">
    <source>
        <dbReference type="EMBL" id="KAJ7691368.1"/>
    </source>
</evidence>
<proteinExistence type="predicted"/>
<dbReference type="AlphaFoldDB" id="A0AAD7DHG5"/>
<keyword evidence="2" id="KW-1185">Reference proteome</keyword>
<evidence type="ECO:0000313" key="2">
    <source>
        <dbReference type="Proteomes" id="UP001221757"/>
    </source>
</evidence>
<gene>
    <name evidence="1" type="ORF">B0H17DRAFT_1133883</name>
</gene>
<reference evidence="1" key="1">
    <citation type="submission" date="2023-03" db="EMBL/GenBank/DDBJ databases">
        <title>Massive genome expansion in bonnet fungi (Mycena s.s.) driven by repeated elements and novel gene families across ecological guilds.</title>
        <authorList>
            <consortium name="Lawrence Berkeley National Laboratory"/>
            <person name="Harder C.B."/>
            <person name="Miyauchi S."/>
            <person name="Viragh M."/>
            <person name="Kuo A."/>
            <person name="Thoen E."/>
            <person name="Andreopoulos B."/>
            <person name="Lu D."/>
            <person name="Skrede I."/>
            <person name="Drula E."/>
            <person name="Henrissat B."/>
            <person name="Morin E."/>
            <person name="Kohler A."/>
            <person name="Barry K."/>
            <person name="LaButti K."/>
            <person name="Morin E."/>
            <person name="Salamov A."/>
            <person name="Lipzen A."/>
            <person name="Mereny Z."/>
            <person name="Hegedus B."/>
            <person name="Baldrian P."/>
            <person name="Stursova M."/>
            <person name="Weitz H."/>
            <person name="Taylor A."/>
            <person name="Grigoriev I.V."/>
            <person name="Nagy L.G."/>
            <person name="Martin F."/>
            <person name="Kauserud H."/>
        </authorList>
    </citation>
    <scope>NUCLEOTIDE SEQUENCE</scope>
    <source>
        <strain evidence="1">CBHHK067</strain>
    </source>
</reference>